<dbReference type="OrthoDB" id="231161at2"/>
<name>A0A2S8FIB5_9BACT</name>
<dbReference type="EMBL" id="PUHY01000012">
    <property type="protein sequence ID" value="PQO31935.1"/>
    <property type="molecule type" value="Genomic_DNA"/>
</dbReference>
<dbReference type="AlphaFoldDB" id="A0A2S8FIB5"/>
<evidence type="ECO:0000256" key="5">
    <source>
        <dbReference type="ARBA" id="ARBA00022692"/>
    </source>
</evidence>
<evidence type="ECO:0000256" key="7">
    <source>
        <dbReference type="ARBA" id="ARBA00023136"/>
    </source>
</evidence>
<dbReference type="GO" id="GO:0016763">
    <property type="term" value="F:pentosyltransferase activity"/>
    <property type="evidence" value="ECO:0007669"/>
    <property type="project" value="TreeGrafter"/>
</dbReference>
<sequence length="439" mass="48702">MDSLSDAPASSPRPTSVWFDWQWYTILFVALVIRGGLGYAQLENFQSDPDSYRKLAKNVLELRSLTFVNAAEPTAFRPPLYPLLLAITSPSGKVLSTEVMLLHVALGLITVGLSFYWARVMGLSRWRSLAALLVAVDPILLNQSSLVMTETLATCLAILTLVAVSTMAATSNEENTERFSTNLTIRAANIAGAVALAIYCRPTFLVWAALLPLAIGLTVATWKHRLTSVSSYGLMLVFLLVPWVARNWLVFQAPVLGTTHGGHTLLWGNNGDYYEYLRSGTTPVWDNEAFHEGFNKRHPYEYTSASELARDRAAYVEAIDSMKADPTMTAYSCLVRFTMFWRPLPHALSAQEGLKQAAVRYAIGAWYAVQFALVIVGLITLGRNLVKPGWLAGLLLMASFTLVHLFFWSNMRMRSPLVPILAVLACAGIQWIYGRLWKS</sequence>
<organism evidence="9 10">
    <name type="scientific">Blastopirellula marina</name>
    <dbReference type="NCBI Taxonomy" id="124"/>
    <lineage>
        <taxon>Bacteria</taxon>
        <taxon>Pseudomonadati</taxon>
        <taxon>Planctomycetota</taxon>
        <taxon>Planctomycetia</taxon>
        <taxon>Pirellulales</taxon>
        <taxon>Pirellulaceae</taxon>
        <taxon>Blastopirellula</taxon>
    </lineage>
</organism>
<evidence type="ECO:0008006" key="11">
    <source>
        <dbReference type="Google" id="ProtNLM"/>
    </source>
</evidence>
<feature type="transmembrane region" description="Helical" evidence="8">
    <location>
        <begin position="99"/>
        <end position="118"/>
    </location>
</feature>
<keyword evidence="5 8" id="KW-0812">Transmembrane</keyword>
<evidence type="ECO:0000256" key="1">
    <source>
        <dbReference type="ARBA" id="ARBA00004651"/>
    </source>
</evidence>
<evidence type="ECO:0000313" key="10">
    <source>
        <dbReference type="Proteomes" id="UP000238322"/>
    </source>
</evidence>
<keyword evidence="2" id="KW-1003">Cell membrane</keyword>
<evidence type="ECO:0000256" key="4">
    <source>
        <dbReference type="ARBA" id="ARBA00022679"/>
    </source>
</evidence>
<keyword evidence="4" id="KW-0808">Transferase</keyword>
<dbReference type="PANTHER" id="PTHR33908:SF11">
    <property type="entry name" value="MEMBRANE PROTEIN"/>
    <property type="match status" value="1"/>
</dbReference>
<feature type="transmembrane region" description="Helical" evidence="8">
    <location>
        <begin position="415"/>
        <end position="433"/>
    </location>
</feature>
<evidence type="ECO:0000256" key="2">
    <source>
        <dbReference type="ARBA" id="ARBA00022475"/>
    </source>
</evidence>
<keyword evidence="6 8" id="KW-1133">Transmembrane helix</keyword>
<feature type="transmembrane region" description="Helical" evidence="8">
    <location>
        <begin position="228"/>
        <end position="245"/>
    </location>
</feature>
<dbReference type="PANTHER" id="PTHR33908">
    <property type="entry name" value="MANNOSYLTRANSFERASE YKCB-RELATED"/>
    <property type="match status" value="1"/>
</dbReference>
<evidence type="ECO:0000256" key="3">
    <source>
        <dbReference type="ARBA" id="ARBA00022676"/>
    </source>
</evidence>
<evidence type="ECO:0000313" key="9">
    <source>
        <dbReference type="EMBL" id="PQO31935.1"/>
    </source>
</evidence>
<dbReference type="Proteomes" id="UP000238322">
    <property type="component" value="Unassembled WGS sequence"/>
</dbReference>
<accession>A0A2S8FIB5</accession>
<dbReference type="GO" id="GO:0009103">
    <property type="term" value="P:lipopolysaccharide biosynthetic process"/>
    <property type="evidence" value="ECO:0007669"/>
    <property type="project" value="UniProtKB-ARBA"/>
</dbReference>
<evidence type="ECO:0000256" key="6">
    <source>
        <dbReference type="ARBA" id="ARBA00022989"/>
    </source>
</evidence>
<reference evidence="9 10" key="1">
    <citation type="submission" date="2018-02" db="EMBL/GenBank/DDBJ databases">
        <title>Comparative genomes isolates from brazilian mangrove.</title>
        <authorList>
            <person name="Araujo J.E."/>
            <person name="Taketani R.G."/>
            <person name="Silva M.C.P."/>
            <person name="Loureco M.V."/>
            <person name="Andreote F.D."/>
        </authorList>
    </citation>
    <scope>NUCLEOTIDE SEQUENCE [LARGE SCALE GENOMIC DNA]</scope>
    <source>
        <strain evidence="9 10">Hex-1 MGV</strain>
    </source>
</reference>
<evidence type="ECO:0000256" key="8">
    <source>
        <dbReference type="SAM" id="Phobius"/>
    </source>
</evidence>
<feature type="transmembrane region" description="Helical" evidence="8">
    <location>
        <begin position="361"/>
        <end position="382"/>
    </location>
</feature>
<dbReference type="RefSeq" id="WP_105330948.1">
    <property type="nucleotide sequence ID" value="NZ_PUHY01000012.1"/>
</dbReference>
<feature type="transmembrane region" description="Helical" evidence="8">
    <location>
        <begin position="388"/>
        <end position="408"/>
    </location>
</feature>
<keyword evidence="7 8" id="KW-0472">Membrane</keyword>
<dbReference type="GO" id="GO:0005886">
    <property type="term" value="C:plasma membrane"/>
    <property type="evidence" value="ECO:0007669"/>
    <property type="project" value="UniProtKB-SubCell"/>
</dbReference>
<dbReference type="InterPro" id="IPR050297">
    <property type="entry name" value="LipidA_mod_glycosyltrf_83"/>
</dbReference>
<keyword evidence="3" id="KW-0328">Glycosyltransferase</keyword>
<comment type="caution">
    <text evidence="9">The sequence shown here is derived from an EMBL/GenBank/DDBJ whole genome shotgun (WGS) entry which is preliminary data.</text>
</comment>
<protein>
    <recommendedName>
        <fullName evidence="11">Glycosyltransferase RgtA/B/C/D-like domain-containing protein</fullName>
    </recommendedName>
</protein>
<proteinExistence type="predicted"/>
<feature type="transmembrane region" description="Helical" evidence="8">
    <location>
        <begin position="21"/>
        <end position="40"/>
    </location>
</feature>
<gene>
    <name evidence="9" type="ORF">C5Y83_16915</name>
</gene>
<comment type="subcellular location">
    <subcellularLocation>
        <location evidence="1">Cell membrane</location>
        <topology evidence="1">Multi-pass membrane protein</topology>
    </subcellularLocation>
</comment>
<feature type="transmembrane region" description="Helical" evidence="8">
    <location>
        <begin position="153"/>
        <end position="171"/>
    </location>
</feature>